<comment type="caution">
    <text evidence="2">The sequence shown here is derived from an EMBL/GenBank/DDBJ whole genome shotgun (WGS) entry which is preliminary data.</text>
</comment>
<evidence type="ECO:0000313" key="3">
    <source>
        <dbReference type="Proteomes" id="UP000231343"/>
    </source>
</evidence>
<evidence type="ECO:0000313" key="2">
    <source>
        <dbReference type="EMBL" id="PIS29773.1"/>
    </source>
</evidence>
<reference evidence="2 3" key="1">
    <citation type="submission" date="2017-09" db="EMBL/GenBank/DDBJ databases">
        <title>Depth-based differentiation of microbial function through sediment-hosted aquifers and enrichment of novel symbionts in the deep terrestrial subsurface.</title>
        <authorList>
            <person name="Probst A.J."/>
            <person name="Ladd B."/>
            <person name="Jarett J.K."/>
            <person name="Geller-Mcgrath D.E."/>
            <person name="Sieber C.M."/>
            <person name="Emerson J.B."/>
            <person name="Anantharaman K."/>
            <person name="Thomas B.C."/>
            <person name="Malmstrom R."/>
            <person name="Stieglmeier M."/>
            <person name="Klingl A."/>
            <person name="Woyke T."/>
            <person name="Ryan C.M."/>
            <person name="Banfield J.F."/>
        </authorList>
    </citation>
    <scope>NUCLEOTIDE SEQUENCE [LARGE SCALE GENOMIC DNA]</scope>
    <source>
        <strain evidence="2">CG08_land_8_20_14_0_20_45_16</strain>
    </source>
</reference>
<accession>A0A2H0XXV2</accession>
<dbReference type="PROSITE" id="PS51272">
    <property type="entry name" value="SLH"/>
    <property type="match status" value="2"/>
</dbReference>
<organism evidence="2 3">
    <name type="scientific">Candidatus Saganbacteria bacterium CG08_land_8_20_14_0_20_45_16</name>
    <dbReference type="NCBI Taxonomy" id="2014293"/>
    <lineage>
        <taxon>Bacteria</taxon>
        <taxon>Bacillati</taxon>
        <taxon>Saganbacteria</taxon>
    </lineage>
</organism>
<name>A0A2H0XXV2_UNCSA</name>
<gene>
    <name evidence="2" type="ORF">COT42_04390</name>
</gene>
<dbReference type="InterPro" id="IPR051465">
    <property type="entry name" value="Cell_Envelope_Struct_Comp"/>
</dbReference>
<dbReference type="Proteomes" id="UP000231343">
    <property type="component" value="Unassembled WGS sequence"/>
</dbReference>
<protein>
    <recommendedName>
        <fullName evidence="1">SLH domain-containing protein</fullName>
    </recommendedName>
</protein>
<sequence>MKLIGKFCLYCLLIVFTIPAVGASLKVATDPSRIGTGARTLGMGKSFVAVADDVSAMFLNPAALASLSNWQFTSMQGRFLSEYDYLNCAYALPTDLGTFGLGYAGSGISFMGASATQEVIDGVRIISSSTEGVTYSFYDQVVLLSWAANPLRNLSFGTTYKFFSLGMSGAGISNGTASGNEVDLGIVFCPHTVLRTALSWQNALSFDAGGKIKWANGSEETLRSTIKLGLNLHLLGPDGIFEAGDNLLSLNLDHDSFPKESPDNPNLPELWHGGLEWSPSEFLDLRVGVDQDIVGSGTTGLLDVSNNLTSGIGLYFNHFRFDYAYHQYNALSDNDTHYFSLTYGVENKRKKKEPAPKEVIELNPEIDETIVQTDKGLISGQVNHGQAKIITVNTQSQSLKDKHFALMVPLNLGKNAIIIKAYDAQNNLLSTKKLKVLRLTKIPDVPDDHWAKTQIQQLVSLGILTIFPDGNFKPEKEISRADLLIELLRANQVRTAEVTNLPFTDIELQEWIAPYVQAGYNNGIVYGYPDGTFGPWRQVNRAEGIVMMIRVSNLKLPTRLQEKPYQDIGARHWAIKEIALAKQKSMLKFVLENFDPEKKLSRAELAATLIKADFVQEQVKALLDWGIGY</sequence>
<dbReference type="InterPro" id="IPR013783">
    <property type="entry name" value="Ig-like_fold"/>
</dbReference>
<evidence type="ECO:0000259" key="1">
    <source>
        <dbReference type="PROSITE" id="PS51272"/>
    </source>
</evidence>
<dbReference type="InterPro" id="IPR001119">
    <property type="entry name" value="SLH_dom"/>
</dbReference>
<feature type="domain" description="SLH" evidence="1">
    <location>
        <begin position="438"/>
        <end position="498"/>
    </location>
</feature>
<proteinExistence type="predicted"/>
<dbReference type="Gene3D" id="2.60.40.10">
    <property type="entry name" value="Immunoglobulins"/>
    <property type="match status" value="1"/>
</dbReference>
<dbReference type="PANTHER" id="PTHR43308:SF5">
    <property type="entry name" value="S-LAYER PROTEIN _ PEPTIDOGLYCAN ENDO-BETA-N-ACETYLGLUCOSAMINIDASE"/>
    <property type="match status" value="1"/>
</dbReference>
<dbReference type="AlphaFoldDB" id="A0A2H0XXV2"/>
<dbReference type="EMBL" id="PEYM01000072">
    <property type="protein sequence ID" value="PIS29773.1"/>
    <property type="molecule type" value="Genomic_DNA"/>
</dbReference>
<dbReference type="PANTHER" id="PTHR43308">
    <property type="entry name" value="OUTER MEMBRANE PROTEIN ALPHA-RELATED"/>
    <property type="match status" value="1"/>
</dbReference>
<dbReference type="Gene3D" id="2.40.160.60">
    <property type="entry name" value="Outer membrane protein transport protein (OMPP1/FadL/TodX)"/>
    <property type="match status" value="1"/>
</dbReference>
<dbReference type="Pfam" id="PF00395">
    <property type="entry name" value="SLH"/>
    <property type="match status" value="2"/>
</dbReference>
<feature type="domain" description="SLH" evidence="1">
    <location>
        <begin position="499"/>
        <end position="562"/>
    </location>
</feature>